<gene>
    <name evidence="2" type="ORF">CY0110_11827</name>
</gene>
<feature type="transmembrane region" description="Helical" evidence="1">
    <location>
        <begin position="191"/>
        <end position="209"/>
    </location>
</feature>
<sequence length="606" mass="70033">MNIFLYTSLIFVLSLIANYILVLLLTAFGIFRRDIYLFLILAEIVYFFICSNLILDNLKKVLAVTQEELRLIIQPHKYKIYILFIALIFVISGTLRLANSFEHPIWGFFQIFYGVDPVISWNRWAIDWSMNQFPTLTWEYPQLLPANWSITYLILGTNKIEFVARFLMNLFPLFGVISFIGSSLAMAKLELLFGAAFSAYLLKSSIWTGTGYADVPVSILGAILFSCYFSLDLFQKNTILEERNKIILLGVIGGGAIATKQTGAFIFISLVVIFYLKIYKSSKDTIVKALIYLILPAIVIGGMWYFFKYLIIKDFSSVAVQLVSATYLHPEPFIPKRMLTAFIRDFSSPLLITSVVLSLIPRRGKMRCLNQMMWFYVIPWSLIWSAFYSYDNRNIMPIYSILGLAAGTNLYFIVAQLLAIISKKTNRILSYANVSSYFLIKVNKSHDFTVNIITNIYKKFKQKYLLGFLILGILISLYFKIGLSHTNDFYLKQQGQAKLYRGNYELNLKLLDFFVANKSLNQSEKFIATDYQFLGYIPELEDKYRYYALSHPNPVTQKSSMELAIQDSDVGYLLFSYMKCPIKNIDNRKISFVFSYKDIFCFYQKN</sequence>
<feature type="transmembrane region" description="Helical" evidence="1">
    <location>
        <begin position="372"/>
        <end position="390"/>
    </location>
</feature>
<reference evidence="2 3" key="1">
    <citation type="submission" date="2007-03" db="EMBL/GenBank/DDBJ databases">
        <authorList>
            <person name="Stal L."/>
            <person name="Ferriera S."/>
            <person name="Johnson J."/>
            <person name="Kravitz S."/>
            <person name="Beeson K."/>
            <person name="Sutton G."/>
            <person name="Rogers Y.-H."/>
            <person name="Friedman R."/>
            <person name="Frazier M."/>
            <person name="Venter J.C."/>
        </authorList>
    </citation>
    <scope>NUCLEOTIDE SEQUENCE [LARGE SCALE GENOMIC DNA]</scope>
    <source>
        <strain evidence="2 3">CCY0110</strain>
    </source>
</reference>
<keyword evidence="3" id="KW-1185">Reference proteome</keyword>
<keyword evidence="1" id="KW-0812">Transmembrane</keyword>
<feature type="transmembrane region" description="Helical" evidence="1">
    <location>
        <begin position="162"/>
        <end position="184"/>
    </location>
</feature>
<keyword evidence="1" id="KW-0472">Membrane</keyword>
<feature type="transmembrane region" description="Helical" evidence="1">
    <location>
        <begin position="286"/>
        <end position="307"/>
    </location>
</feature>
<evidence type="ECO:0000313" key="3">
    <source>
        <dbReference type="Proteomes" id="UP000003781"/>
    </source>
</evidence>
<proteinExistence type="predicted"/>
<keyword evidence="1" id="KW-1133">Transmembrane helix</keyword>
<name>A3IQN6_9CHRO</name>
<feature type="transmembrane region" description="Helical" evidence="1">
    <location>
        <begin position="464"/>
        <end position="483"/>
    </location>
</feature>
<organism evidence="2 3">
    <name type="scientific">Crocosphaera chwakensis CCY0110</name>
    <dbReference type="NCBI Taxonomy" id="391612"/>
    <lineage>
        <taxon>Bacteria</taxon>
        <taxon>Bacillati</taxon>
        <taxon>Cyanobacteriota</taxon>
        <taxon>Cyanophyceae</taxon>
        <taxon>Oscillatoriophycideae</taxon>
        <taxon>Chroococcales</taxon>
        <taxon>Aphanothecaceae</taxon>
        <taxon>Crocosphaera</taxon>
        <taxon>Crocosphaera chwakensis</taxon>
    </lineage>
</organism>
<evidence type="ECO:0008006" key="4">
    <source>
        <dbReference type="Google" id="ProtNLM"/>
    </source>
</evidence>
<dbReference type="AlphaFoldDB" id="A3IQN6"/>
<dbReference type="Proteomes" id="UP000003781">
    <property type="component" value="Unassembled WGS sequence"/>
</dbReference>
<feature type="transmembrane region" description="Helical" evidence="1">
    <location>
        <begin position="215"/>
        <end position="234"/>
    </location>
</feature>
<protein>
    <recommendedName>
        <fullName evidence="4">Glycosyltransferase RgtA/B/C/D-like domain-containing protein</fullName>
    </recommendedName>
</protein>
<accession>A3IQN6</accession>
<feature type="transmembrane region" description="Helical" evidence="1">
    <location>
        <begin position="396"/>
        <end position="421"/>
    </location>
</feature>
<evidence type="ECO:0000256" key="1">
    <source>
        <dbReference type="SAM" id="Phobius"/>
    </source>
</evidence>
<evidence type="ECO:0000313" key="2">
    <source>
        <dbReference type="EMBL" id="EAZ91311.1"/>
    </source>
</evidence>
<feature type="transmembrane region" description="Helical" evidence="1">
    <location>
        <begin position="35"/>
        <end position="55"/>
    </location>
</feature>
<feature type="transmembrane region" description="Helical" evidence="1">
    <location>
        <begin position="246"/>
        <end position="274"/>
    </location>
</feature>
<feature type="transmembrane region" description="Helical" evidence="1">
    <location>
        <begin position="78"/>
        <end position="98"/>
    </location>
</feature>
<comment type="caution">
    <text evidence="2">The sequence shown here is derived from an EMBL/GenBank/DDBJ whole genome shotgun (WGS) entry which is preliminary data.</text>
</comment>
<feature type="transmembrane region" description="Helical" evidence="1">
    <location>
        <begin position="6"/>
        <end position="28"/>
    </location>
</feature>
<dbReference type="EMBL" id="AAXW01000015">
    <property type="protein sequence ID" value="EAZ91311.1"/>
    <property type="molecule type" value="Genomic_DNA"/>
</dbReference>